<dbReference type="AlphaFoldDB" id="A0A1H5UD54"/>
<keyword evidence="1" id="KW-0472">Membrane</keyword>
<keyword evidence="1" id="KW-0812">Transmembrane</keyword>
<gene>
    <name evidence="2" type="ORF">SAMN05216537_10719</name>
</gene>
<keyword evidence="3" id="KW-1185">Reference proteome</keyword>
<protein>
    <submittedName>
        <fullName evidence="2">Uncharacterized protein</fullName>
    </submittedName>
</protein>
<evidence type="ECO:0000256" key="1">
    <source>
        <dbReference type="SAM" id="Phobius"/>
    </source>
</evidence>
<evidence type="ECO:0000313" key="2">
    <source>
        <dbReference type="EMBL" id="SEF72929.1"/>
    </source>
</evidence>
<reference evidence="2 3" key="1">
    <citation type="submission" date="2016-10" db="EMBL/GenBank/DDBJ databases">
        <authorList>
            <person name="de Groot N.N."/>
        </authorList>
    </citation>
    <scope>NUCLEOTIDE SEQUENCE [LARGE SCALE GENOMIC DNA]</scope>
    <source>
        <strain evidence="2 3">D15d</strain>
    </source>
</reference>
<proteinExistence type="predicted"/>
<sequence>MLTLLMILLFIGFFRMSVFVFKIFGSLAGFLFGIIGYIILAAVAFMLISTLSFLFPFLAIVALFALFKKCVD</sequence>
<organism evidence="2 3">
    <name type="scientific">Lachnospira multipara</name>
    <dbReference type="NCBI Taxonomy" id="28051"/>
    <lineage>
        <taxon>Bacteria</taxon>
        <taxon>Bacillati</taxon>
        <taxon>Bacillota</taxon>
        <taxon>Clostridia</taxon>
        <taxon>Lachnospirales</taxon>
        <taxon>Lachnospiraceae</taxon>
        <taxon>Lachnospira</taxon>
    </lineage>
</organism>
<feature type="transmembrane region" description="Helical" evidence="1">
    <location>
        <begin position="34"/>
        <end position="67"/>
    </location>
</feature>
<name>A0A1H5UD54_9FIRM</name>
<evidence type="ECO:0000313" key="3">
    <source>
        <dbReference type="Proteomes" id="UP000236726"/>
    </source>
</evidence>
<accession>A0A1H5UD54</accession>
<dbReference type="Proteomes" id="UP000236726">
    <property type="component" value="Unassembled WGS sequence"/>
</dbReference>
<dbReference type="RefSeq" id="WP_027431636.1">
    <property type="nucleotide sequence ID" value="NZ_FNUL01000007.1"/>
</dbReference>
<dbReference type="EMBL" id="FNUL01000007">
    <property type="protein sequence ID" value="SEF72929.1"/>
    <property type="molecule type" value="Genomic_DNA"/>
</dbReference>
<keyword evidence="1" id="KW-1133">Transmembrane helix</keyword>